<evidence type="ECO:0000313" key="15">
    <source>
        <dbReference type="Proteomes" id="UP000779508"/>
    </source>
</evidence>
<dbReference type="InterPro" id="IPR026008">
    <property type="entry name" value="Uridine_kinase"/>
</dbReference>
<evidence type="ECO:0000256" key="8">
    <source>
        <dbReference type="ARBA" id="ARBA00022840"/>
    </source>
</evidence>
<proteinExistence type="inferred from homology"/>
<keyword evidence="8 11" id="KW-0067">ATP-binding</keyword>
<accession>A0ABS6G788</accession>
<comment type="pathway">
    <text evidence="2 11 12">Pyrimidine metabolism; CTP biosynthesis via salvage pathway; CTP from cytidine: step 1/3.</text>
</comment>
<comment type="similarity">
    <text evidence="11 12">Belongs to the uridine kinase family.</text>
</comment>
<evidence type="ECO:0000256" key="5">
    <source>
        <dbReference type="ARBA" id="ARBA00022679"/>
    </source>
</evidence>
<keyword evidence="6 11" id="KW-0547">Nucleotide-binding</keyword>
<keyword evidence="7 11" id="KW-0418">Kinase</keyword>
<dbReference type="EC" id="2.7.1.48" evidence="11 12"/>
<evidence type="ECO:0000259" key="13">
    <source>
        <dbReference type="SMART" id="SM00382"/>
    </source>
</evidence>
<comment type="caution">
    <text evidence="14">The sequence shown here is derived from an EMBL/GenBank/DDBJ whole genome shotgun (WGS) entry which is preliminary data.</text>
</comment>
<dbReference type="Pfam" id="PF00485">
    <property type="entry name" value="PRK"/>
    <property type="match status" value="1"/>
</dbReference>
<keyword evidence="5 11" id="KW-0808">Transferase</keyword>
<comment type="catalytic activity">
    <reaction evidence="11 12">
        <text>uridine + ATP = UMP + ADP + H(+)</text>
        <dbReference type="Rhea" id="RHEA:16825"/>
        <dbReference type="ChEBI" id="CHEBI:15378"/>
        <dbReference type="ChEBI" id="CHEBI:16704"/>
        <dbReference type="ChEBI" id="CHEBI:30616"/>
        <dbReference type="ChEBI" id="CHEBI:57865"/>
        <dbReference type="ChEBI" id="CHEBI:456216"/>
        <dbReference type="EC" id="2.7.1.48"/>
    </reaction>
</comment>
<feature type="binding site" evidence="11">
    <location>
        <begin position="12"/>
        <end position="19"/>
    </location>
    <ligand>
        <name>ATP</name>
        <dbReference type="ChEBI" id="CHEBI:30616"/>
    </ligand>
</feature>
<evidence type="ECO:0000256" key="6">
    <source>
        <dbReference type="ARBA" id="ARBA00022741"/>
    </source>
</evidence>
<organism evidence="14 15">
    <name type="scientific">Alkaliphilus flagellatus</name>
    <dbReference type="NCBI Taxonomy" id="2841507"/>
    <lineage>
        <taxon>Bacteria</taxon>
        <taxon>Bacillati</taxon>
        <taxon>Bacillota</taxon>
        <taxon>Clostridia</taxon>
        <taxon>Peptostreptococcales</taxon>
        <taxon>Natronincolaceae</taxon>
        <taxon>Alkaliphilus</taxon>
    </lineage>
</organism>
<sequence length="219" mass="25227">MSSRPILIGIIGGTGSGKSTVARAIFQSLPEKNIAIIQQDSYYKDQSHLTFEERTKTNYDHPLAFDATLLKQHLSELLNNNSIQKPIYDFEQHTRKKETETIYPKDIIILEGIMILDDSELRKMLDIKIFVDTDADVRIIRRILRDMRERGRTLESVIDQYLTTVRPAHLQFVEPNKKYADVIIPEGGYNQVAIDIMVAKIKSIIENKQKLNSNRVKNN</sequence>
<keyword evidence="15" id="KW-1185">Reference proteome</keyword>
<keyword evidence="4 11" id="KW-0963">Cytoplasm</keyword>
<reference evidence="14 15" key="1">
    <citation type="submission" date="2021-06" db="EMBL/GenBank/DDBJ databases">
        <authorList>
            <person name="Sun Q."/>
            <person name="Li D."/>
        </authorList>
    </citation>
    <scope>NUCLEOTIDE SEQUENCE [LARGE SCALE GENOMIC DNA]</scope>
    <source>
        <strain evidence="14 15">MSJ-5</strain>
    </source>
</reference>
<dbReference type="SMART" id="SM00382">
    <property type="entry name" value="AAA"/>
    <property type="match status" value="1"/>
</dbReference>
<evidence type="ECO:0000256" key="11">
    <source>
        <dbReference type="HAMAP-Rule" id="MF_00551"/>
    </source>
</evidence>
<evidence type="ECO:0000256" key="10">
    <source>
        <dbReference type="ARBA" id="ARBA00031452"/>
    </source>
</evidence>
<dbReference type="RefSeq" id="WP_216419138.1">
    <property type="nucleotide sequence ID" value="NZ_JAHLQK010000006.1"/>
</dbReference>
<dbReference type="EMBL" id="JAHLQK010000006">
    <property type="protein sequence ID" value="MBU5677981.1"/>
    <property type="molecule type" value="Genomic_DNA"/>
</dbReference>
<comment type="catalytic activity">
    <reaction evidence="12">
        <text>cytidine + ATP = CMP + ADP + H(+)</text>
        <dbReference type="Rhea" id="RHEA:24674"/>
        <dbReference type="ChEBI" id="CHEBI:15378"/>
        <dbReference type="ChEBI" id="CHEBI:17562"/>
        <dbReference type="ChEBI" id="CHEBI:30616"/>
        <dbReference type="ChEBI" id="CHEBI:60377"/>
        <dbReference type="ChEBI" id="CHEBI:456216"/>
        <dbReference type="EC" id="2.7.1.48"/>
    </reaction>
</comment>
<evidence type="ECO:0000256" key="12">
    <source>
        <dbReference type="RuleBase" id="RU003825"/>
    </source>
</evidence>
<evidence type="ECO:0000313" key="14">
    <source>
        <dbReference type="EMBL" id="MBU5677981.1"/>
    </source>
</evidence>
<evidence type="ECO:0000256" key="7">
    <source>
        <dbReference type="ARBA" id="ARBA00022777"/>
    </source>
</evidence>
<dbReference type="InterPro" id="IPR003593">
    <property type="entry name" value="AAA+_ATPase"/>
</dbReference>
<gene>
    <name evidence="11 14" type="primary">udk</name>
    <name evidence="14" type="ORF">KQI88_16300</name>
</gene>
<dbReference type="InterPro" id="IPR000764">
    <property type="entry name" value="Uridine_kinase-like"/>
</dbReference>
<evidence type="ECO:0000256" key="9">
    <source>
        <dbReference type="ARBA" id="ARBA00030641"/>
    </source>
</evidence>
<dbReference type="CDD" id="cd02023">
    <property type="entry name" value="UMPK"/>
    <property type="match status" value="1"/>
</dbReference>
<dbReference type="Proteomes" id="UP000779508">
    <property type="component" value="Unassembled WGS sequence"/>
</dbReference>
<evidence type="ECO:0000256" key="1">
    <source>
        <dbReference type="ARBA" id="ARBA00004496"/>
    </source>
</evidence>
<dbReference type="GO" id="GO:0004849">
    <property type="term" value="F:uridine kinase activity"/>
    <property type="evidence" value="ECO:0007669"/>
    <property type="project" value="UniProtKB-EC"/>
</dbReference>
<protein>
    <recommendedName>
        <fullName evidence="3 11">Uridine kinase</fullName>
        <ecNumber evidence="11 12">2.7.1.48</ecNumber>
    </recommendedName>
    <alternativeName>
        <fullName evidence="9 11">Cytidine monophosphokinase</fullName>
    </alternativeName>
    <alternativeName>
        <fullName evidence="10 11">Uridine monophosphokinase</fullName>
    </alternativeName>
</protein>
<evidence type="ECO:0000256" key="3">
    <source>
        <dbReference type="ARBA" id="ARBA00021478"/>
    </source>
</evidence>
<dbReference type="HAMAP" id="MF_00551">
    <property type="entry name" value="Uridine_kinase"/>
    <property type="match status" value="1"/>
</dbReference>
<dbReference type="NCBIfam" id="NF004018">
    <property type="entry name" value="PRK05480.1"/>
    <property type="match status" value="1"/>
</dbReference>
<comment type="pathway">
    <text evidence="11 12">Pyrimidine metabolism; UMP biosynthesis via salvage pathway; UMP from uridine: step 1/1.</text>
</comment>
<name>A0ABS6G788_9FIRM</name>
<evidence type="ECO:0000256" key="4">
    <source>
        <dbReference type="ARBA" id="ARBA00022490"/>
    </source>
</evidence>
<evidence type="ECO:0000256" key="2">
    <source>
        <dbReference type="ARBA" id="ARBA00004784"/>
    </source>
</evidence>
<dbReference type="PANTHER" id="PTHR10285">
    <property type="entry name" value="URIDINE KINASE"/>
    <property type="match status" value="1"/>
</dbReference>
<feature type="domain" description="AAA+ ATPase" evidence="13">
    <location>
        <begin position="4"/>
        <end position="159"/>
    </location>
</feature>
<dbReference type="InterPro" id="IPR006083">
    <property type="entry name" value="PRK/URK"/>
</dbReference>
<dbReference type="NCBIfam" id="TIGR00235">
    <property type="entry name" value="udk"/>
    <property type="match status" value="1"/>
</dbReference>
<comment type="subcellular location">
    <subcellularLocation>
        <location evidence="1 11 12">Cytoplasm</location>
    </subcellularLocation>
</comment>